<organism evidence="11">
    <name type="scientific">uncultured Sulfurovum sp</name>
    <dbReference type="NCBI Taxonomy" id="269237"/>
    <lineage>
        <taxon>Bacteria</taxon>
        <taxon>Pseudomonadati</taxon>
        <taxon>Campylobacterota</taxon>
        <taxon>Epsilonproteobacteria</taxon>
        <taxon>Campylobacterales</taxon>
        <taxon>Sulfurovaceae</taxon>
        <taxon>Sulfurovum</taxon>
        <taxon>environmental samples</taxon>
    </lineage>
</organism>
<proteinExistence type="inferred from homology"/>
<dbReference type="PANTHER" id="PTHR33446:SF2">
    <property type="entry name" value="PROTEIN TONB"/>
    <property type="match status" value="1"/>
</dbReference>
<dbReference type="InterPro" id="IPR037682">
    <property type="entry name" value="TonB_C"/>
</dbReference>
<keyword evidence="7" id="KW-0653">Protein transport</keyword>
<evidence type="ECO:0000256" key="6">
    <source>
        <dbReference type="ARBA" id="ARBA00022692"/>
    </source>
</evidence>
<dbReference type="GO" id="GO:0015031">
    <property type="term" value="P:protein transport"/>
    <property type="evidence" value="ECO:0007669"/>
    <property type="project" value="UniProtKB-KW"/>
</dbReference>
<dbReference type="Pfam" id="PF03544">
    <property type="entry name" value="TonB_C"/>
    <property type="match status" value="1"/>
</dbReference>
<name>A0A6S6TNI6_9BACT</name>
<evidence type="ECO:0000313" key="11">
    <source>
        <dbReference type="EMBL" id="CAA6817383.1"/>
    </source>
</evidence>
<keyword evidence="6" id="KW-0812">Transmembrane</keyword>
<dbReference type="EMBL" id="CACVAU010000052">
    <property type="protein sequence ID" value="CAA6817383.1"/>
    <property type="molecule type" value="Genomic_DNA"/>
</dbReference>
<keyword evidence="4" id="KW-1003">Cell membrane</keyword>
<dbReference type="PROSITE" id="PS52015">
    <property type="entry name" value="TONB_CTD"/>
    <property type="match status" value="1"/>
</dbReference>
<dbReference type="GO" id="GO:0098797">
    <property type="term" value="C:plasma membrane protein complex"/>
    <property type="evidence" value="ECO:0007669"/>
    <property type="project" value="TreeGrafter"/>
</dbReference>
<reference evidence="11" key="1">
    <citation type="submission" date="2020-01" db="EMBL/GenBank/DDBJ databases">
        <authorList>
            <person name="Meier V. D."/>
            <person name="Meier V D."/>
        </authorList>
    </citation>
    <scope>NUCLEOTIDE SEQUENCE</scope>
    <source>
        <strain evidence="11">HLG_WM_MAG_05</strain>
    </source>
</reference>
<accession>A0A6S6TNI6</accession>
<evidence type="ECO:0000256" key="8">
    <source>
        <dbReference type="ARBA" id="ARBA00022989"/>
    </source>
</evidence>
<evidence type="ECO:0000256" key="1">
    <source>
        <dbReference type="ARBA" id="ARBA00004383"/>
    </source>
</evidence>
<feature type="domain" description="TonB C-terminal" evidence="10">
    <location>
        <begin position="176"/>
        <end position="266"/>
    </location>
</feature>
<dbReference type="SUPFAM" id="SSF74653">
    <property type="entry name" value="TolA/TonB C-terminal domain"/>
    <property type="match status" value="1"/>
</dbReference>
<evidence type="ECO:0000259" key="10">
    <source>
        <dbReference type="PROSITE" id="PS52015"/>
    </source>
</evidence>
<evidence type="ECO:0000256" key="2">
    <source>
        <dbReference type="ARBA" id="ARBA00006555"/>
    </source>
</evidence>
<sequence>MMSLRYFNAFLLSTLTFLLLYFSLLSLTKTDKVLKPKTSKVIKVAIITPPKKIIQPIIEALPTPIIPPIPKPQVKKVEEKKVLPIIKPKPKPKKIKKKIVKKKIVKKVIKKKVIKKVQPKIIKKKTIETPVQEAPVETYIPIAPPVYVAPKPIPKAMPQPIPTAQQSVKSDVHRKAFLRDVRSNIFANKKYPKIAKRRQIEGSVKVRFDITKSGHVSNIRFINGKSIFHKSIRKTLERTFPMGIPNEVKNDLPIIDVSIVLHFNLR</sequence>
<dbReference type="Gene3D" id="3.30.1150.10">
    <property type="match status" value="1"/>
</dbReference>
<keyword evidence="3" id="KW-0813">Transport</keyword>
<comment type="similarity">
    <text evidence="2">Belongs to the TonB family.</text>
</comment>
<dbReference type="GO" id="GO:0030288">
    <property type="term" value="C:outer membrane-bounded periplasmic space"/>
    <property type="evidence" value="ECO:0007669"/>
    <property type="project" value="InterPro"/>
</dbReference>
<dbReference type="NCBIfam" id="TIGR01352">
    <property type="entry name" value="tonB_Cterm"/>
    <property type="match status" value="1"/>
</dbReference>
<evidence type="ECO:0000256" key="4">
    <source>
        <dbReference type="ARBA" id="ARBA00022475"/>
    </source>
</evidence>
<keyword evidence="8" id="KW-1133">Transmembrane helix</keyword>
<dbReference type="GO" id="GO:0015891">
    <property type="term" value="P:siderophore transport"/>
    <property type="evidence" value="ECO:0007669"/>
    <property type="project" value="InterPro"/>
</dbReference>
<comment type="subcellular location">
    <subcellularLocation>
        <location evidence="1">Cell inner membrane</location>
        <topology evidence="1">Single-pass membrane protein</topology>
        <orientation evidence="1">Periplasmic side</orientation>
    </subcellularLocation>
</comment>
<dbReference type="GO" id="GO:0031992">
    <property type="term" value="F:energy transducer activity"/>
    <property type="evidence" value="ECO:0007669"/>
    <property type="project" value="InterPro"/>
</dbReference>
<evidence type="ECO:0000256" key="7">
    <source>
        <dbReference type="ARBA" id="ARBA00022927"/>
    </source>
</evidence>
<protein>
    <submittedName>
        <fullName evidence="11">Histone H1-like protein HC2</fullName>
    </submittedName>
</protein>
<dbReference type="PANTHER" id="PTHR33446">
    <property type="entry name" value="PROTEIN TONB-RELATED"/>
    <property type="match status" value="1"/>
</dbReference>
<dbReference type="GO" id="GO:0055085">
    <property type="term" value="P:transmembrane transport"/>
    <property type="evidence" value="ECO:0007669"/>
    <property type="project" value="InterPro"/>
</dbReference>
<evidence type="ECO:0000256" key="9">
    <source>
        <dbReference type="ARBA" id="ARBA00023136"/>
    </source>
</evidence>
<dbReference type="PRINTS" id="PR01374">
    <property type="entry name" value="TONBPROTEIN"/>
</dbReference>
<dbReference type="InterPro" id="IPR003538">
    <property type="entry name" value="TonB"/>
</dbReference>
<keyword evidence="9" id="KW-0472">Membrane</keyword>
<keyword evidence="5" id="KW-0997">Cell inner membrane</keyword>
<evidence type="ECO:0000256" key="3">
    <source>
        <dbReference type="ARBA" id="ARBA00022448"/>
    </source>
</evidence>
<evidence type="ECO:0000256" key="5">
    <source>
        <dbReference type="ARBA" id="ARBA00022519"/>
    </source>
</evidence>
<dbReference type="InterPro" id="IPR051045">
    <property type="entry name" value="TonB-dependent_transducer"/>
</dbReference>
<dbReference type="AlphaFoldDB" id="A0A6S6TNI6"/>
<gene>
    <name evidence="11" type="ORF">HELGO_WM4761</name>
</gene>
<dbReference type="InterPro" id="IPR006260">
    <property type="entry name" value="TonB/TolA_C"/>
</dbReference>